<evidence type="ECO:0000256" key="5">
    <source>
        <dbReference type="SAM" id="MobiDB-lite"/>
    </source>
</evidence>
<proteinExistence type="predicted"/>
<feature type="compositionally biased region" description="Basic and acidic residues" evidence="5">
    <location>
        <begin position="168"/>
        <end position="188"/>
    </location>
</feature>
<dbReference type="InterPro" id="IPR050720">
    <property type="entry name" value="Engrailed_Homeobox_TFs"/>
</dbReference>
<dbReference type="EMBL" id="JH226136">
    <property type="protein sequence ID" value="EHY60421.1"/>
    <property type="molecule type" value="Genomic_DNA"/>
</dbReference>
<evidence type="ECO:0000256" key="4">
    <source>
        <dbReference type="RuleBase" id="RU000682"/>
    </source>
</evidence>
<dbReference type="GO" id="GO:0016586">
    <property type="term" value="C:RSC-type complex"/>
    <property type="evidence" value="ECO:0007669"/>
    <property type="project" value="TreeGrafter"/>
</dbReference>
<dbReference type="AlphaFoldDB" id="H6C8J4"/>
<dbReference type="GO" id="GO:0006357">
    <property type="term" value="P:regulation of transcription by RNA polymerase II"/>
    <property type="evidence" value="ECO:0007669"/>
    <property type="project" value="TreeGrafter"/>
</dbReference>
<feature type="compositionally biased region" description="Polar residues" evidence="5">
    <location>
        <begin position="378"/>
        <end position="396"/>
    </location>
</feature>
<dbReference type="GeneID" id="20313022"/>
<organism evidence="7 8">
    <name type="scientific">Exophiala dermatitidis (strain ATCC 34100 / CBS 525.76 / NIH/UT8656)</name>
    <name type="common">Black yeast</name>
    <name type="synonym">Wangiella dermatitidis</name>
    <dbReference type="NCBI Taxonomy" id="858893"/>
    <lineage>
        <taxon>Eukaryota</taxon>
        <taxon>Fungi</taxon>
        <taxon>Dikarya</taxon>
        <taxon>Ascomycota</taxon>
        <taxon>Pezizomycotina</taxon>
        <taxon>Eurotiomycetes</taxon>
        <taxon>Chaetothyriomycetidae</taxon>
        <taxon>Chaetothyriales</taxon>
        <taxon>Herpotrichiellaceae</taxon>
        <taxon>Exophiala</taxon>
    </lineage>
</organism>
<feature type="compositionally biased region" description="Polar residues" evidence="5">
    <location>
        <begin position="210"/>
        <end position="234"/>
    </location>
</feature>
<evidence type="ECO:0000256" key="1">
    <source>
        <dbReference type="ARBA" id="ARBA00004123"/>
    </source>
</evidence>
<dbReference type="OrthoDB" id="6159439at2759"/>
<dbReference type="HOGENOM" id="CLU_022031_0_0_1"/>
<feature type="region of interest" description="Disordered" evidence="5">
    <location>
        <begin position="475"/>
        <end position="499"/>
    </location>
</feature>
<dbReference type="PROSITE" id="PS50071">
    <property type="entry name" value="HOMEOBOX_2"/>
    <property type="match status" value="1"/>
</dbReference>
<dbReference type="STRING" id="858893.H6C8J4"/>
<evidence type="ECO:0000313" key="8">
    <source>
        <dbReference type="Proteomes" id="UP000007304"/>
    </source>
</evidence>
<accession>H6C8J4</accession>
<feature type="DNA-binding region" description="Homeobox" evidence="3">
    <location>
        <begin position="109"/>
        <end position="168"/>
    </location>
</feature>
<dbReference type="Gene3D" id="1.10.10.60">
    <property type="entry name" value="Homeodomain-like"/>
    <property type="match status" value="1"/>
</dbReference>
<dbReference type="SMART" id="SM00389">
    <property type="entry name" value="HOX"/>
    <property type="match status" value="1"/>
</dbReference>
<dbReference type="eggNOG" id="KOG0490">
    <property type="taxonomic scope" value="Eukaryota"/>
</dbReference>
<dbReference type="CDD" id="cd00086">
    <property type="entry name" value="homeodomain"/>
    <property type="match status" value="1"/>
</dbReference>
<reference evidence="7" key="1">
    <citation type="submission" date="2011-07" db="EMBL/GenBank/DDBJ databases">
        <title>The Genome Sequence of Exophiala (Wangiella) dermatitidis NIH/UT8656.</title>
        <authorList>
            <consortium name="The Broad Institute Genome Sequencing Platform"/>
            <person name="Cuomo C."/>
            <person name="Wang Z."/>
            <person name="Hunicke-Smith S."/>
            <person name="Szanislo P.J."/>
            <person name="Earl A."/>
            <person name="Young S.K."/>
            <person name="Zeng Q."/>
            <person name="Gargeya S."/>
            <person name="Fitzgerald M."/>
            <person name="Haas B."/>
            <person name="Abouelleil A."/>
            <person name="Alvarado L."/>
            <person name="Arachchi H.M."/>
            <person name="Berlin A."/>
            <person name="Brown A."/>
            <person name="Chapman S.B."/>
            <person name="Chen Z."/>
            <person name="Dunbar C."/>
            <person name="Freedman E."/>
            <person name="Gearin G."/>
            <person name="Gellesch M."/>
            <person name="Goldberg J."/>
            <person name="Griggs A."/>
            <person name="Gujja S."/>
            <person name="Heiman D."/>
            <person name="Howarth C."/>
            <person name="Larson L."/>
            <person name="Lui A."/>
            <person name="MacDonald P.J.P."/>
            <person name="Montmayeur A."/>
            <person name="Murphy C."/>
            <person name="Neiman D."/>
            <person name="Pearson M."/>
            <person name="Priest M."/>
            <person name="Roberts A."/>
            <person name="Saif S."/>
            <person name="Shea T."/>
            <person name="Shenoy N."/>
            <person name="Sisk P."/>
            <person name="Stolte C."/>
            <person name="Sykes S."/>
            <person name="Wortman J."/>
            <person name="Nusbaum C."/>
            <person name="Birren B."/>
        </authorList>
    </citation>
    <scope>NUCLEOTIDE SEQUENCE</scope>
    <source>
        <strain evidence="7">NIH/UT8656</strain>
    </source>
</reference>
<gene>
    <name evidence="7" type="ORF">HMPREF1120_08383</name>
</gene>
<dbReference type="RefSeq" id="XP_009160882.1">
    <property type="nucleotide sequence ID" value="XM_009162634.1"/>
</dbReference>
<feature type="domain" description="Homeobox" evidence="6">
    <location>
        <begin position="107"/>
        <end position="167"/>
    </location>
</feature>
<dbReference type="GO" id="GO:0003677">
    <property type="term" value="F:DNA binding"/>
    <property type="evidence" value="ECO:0007669"/>
    <property type="project" value="UniProtKB-UniRule"/>
</dbReference>
<dbReference type="Proteomes" id="UP000007304">
    <property type="component" value="Unassembled WGS sequence"/>
</dbReference>
<feature type="region of interest" description="Disordered" evidence="5">
    <location>
        <begin position="161"/>
        <end position="455"/>
    </location>
</feature>
<sequence>MSDGAHTRSQSMNIEDHHQEYYDGAQNHSHGISNEDQEYYNMNSYLQESFQYSLHQQPQMFYPGVTYPSYMVQPQLHVDDFHRSYGGLAEYAEFMPPGMMQEDYGEPEEVSSRPRLTKEQVEVLEAQFQANHKPNSLVKRQLAIQTNLKFQRVGNWFQNRRAKAKQQKRQEEFEAKRKAEKKEESKEEQPEEVASASTPKPDAQAETKPGATSPTRSESSPSKLSQTGSRNTPSPMKAIERAKEASWASLQRALGQAKAARAQHSTQPSVSMAPPDLPPQSAPMQLPLRLNGPHPSLSAASGATWPNQSASTAPYPSPITLQDNSFDFGFDTEPSNTSSQGTDSGDQMADYIHESFVVTPEDWQEALTTPKGMPFQQDDPSSTLPSPGLTMPSNPSSRRESTTDDLSNNFGNFALAGSSPGMVSHHRRPSEPIRSPQHGSLDIAARRKRPRPAALTATSLRSRSYGALNAVSPSFRPGANNSSPSAPHTVRHVKSAGHSLNTRYAGVRKSSSAQRSPMCVASFAEAEAFNQLMAQQALNAQTLAELPAPSLSPDIITNNPMNDPQKNPFLARNIDPYRMQAPQNLSLRTASPPRTPLGGESMLRGLSQQSLCPPASAPAHYTSFPDYTPPYSAGPLTNNSWSDAPLTSPEMPSFPPVTYVPSLGYPGQGHGDGVNGQFAGIVLASDQPPDFAYNSQMDHKQTEFYIQEFPNQKEEHANIAQQLSQAKPRNYVFANTAPQDYAGP</sequence>
<dbReference type="VEuPathDB" id="FungiDB:HMPREF1120_08383"/>
<evidence type="ECO:0000256" key="2">
    <source>
        <dbReference type="ARBA" id="ARBA00023242"/>
    </source>
</evidence>
<comment type="subcellular location">
    <subcellularLocation>
        <location evidence="1 3 4">Nucleus</location>
    </subcellularLocation>
</comment>
<dbReference type="Pfam" id="PF00046">
    <property type="entry name" value="Homeodomain"/>
    <property type="match status" value="1"/>
</dbReference>
<keyword evidence="2 3" id="KW-0539">Nucleus</keyword>
<protein>
    <recommendedName>
        <fullName evidence="6">Homeobox domain-containing protein</fullName>
    </recommendedName>
</protein>
<evidence type="ECO:0000259" key="6">
    <source>
        <dbReference type="PROSITE" id="PS50071"/>
    </source>
</evidence>
<dbReference type="PANTHER" id="PTHR24341:SF6">
    <property type="entry name" value="HOMEOBOX PROTEIN INVECTED"/>
    <property type="match status" value="1"/>
</dbReference>
<dbReference type="InterPro" id="IPR009057">
    <property type="entry name" value="Homeodomain-like_sf"/>
</dbReference>
<keyword evidence="3 4" id="KW-0238">DNA-binding</keyword>
<dbReference type="InterPro" id="IPR001356">
    <property type="entry name" value="HD"/>
</dbReference>
<dbReference type="PANTHER" id="PTHR24341">
    <property type="entry name" value="HOMEOBOX PROTEIN ENGRAILED"/>
    <property type="match status" value="1"/>
</dbReference>
<dbReference type="InParanoid" id="H6C8J4"/>
<dbReference type="OMA" id="MDYEEYA"/>
<keyword evidence="8" id="KW-1185">Reference proteome</keyword>
<name>H6C8J4_EXODN</name>
<feature type="compositionally biased region" description="Polar residues" evidence="5">
    <location>
        <begin position="333"/>
        <end position="345"/>
    </location>
</feature>
<keyword evidence="3 4" id="KW-0371">Homeobox</keyword>
<evidence type="ECO:0000256" key="3">
    <source>
        <dbReference type="PROSITE-ProRule" id="PRU00108"/>
    </source>
</evidence>
<evidence type="ECO:0000313" key="7">
    <source>
        <dbReference type="EMBL" id="EHY60421.1"/>
    </source>
</evidence>
<dbReference type="SUPFAM" id="SSF46689">
    <property type="entry name" value="Homeodomain-like"/>
    <property type="match status" value="1"/>
</dbReference>
<feature type="compositionally biased region" description="Polar residues" evidence="5">
    <location>
        <begin position="298"/>
        <end position="325"/>
    </location>
</feature>